<dbReference type="GO" id="GO:0008836">
    <property type="term" value="F:diaminopimelate decarboxylase activity"/>
    <property type="evidence" value="ECO:0007669"/>
    <property type="project" value="TreeGrafter"/>
</dbReference>
<dbReference type="InterPro" id="IPR009006">
    <property type="entry name" value="Ala_racemase/Decarboxylase_C"/>
</dbReference>
<dbReference type="GO" id="GO:0045312">
    <property type="term" value="P:nor-spermidine biosynthetic process"/>
    <property type="evidence" value="ECO:0007669"/>
    <property type="project" value="InterPro"/>
</dbReference>
<dbReference type="Gene3D" id="2.40.37.10">
    <property type="entry name" value="Lyase, Ornithine Decarboxylase, Chain A, domain 1"/>
    <property type="match status" value="1"/>
</dbReference>
<keyword evidence="5" id="KW-0663">Pyridoxal phosphate</keyword>
<accession>A0A2S2DWR1</accession>
<dbReference type="GO" id="GO:0009089">
    <property type="term" value="P:lysine biosynthetic process via diaminopimelate"/>
    <property type="evidence" value="ECO:0007669"/>
    <property type="project" value="TreeGrafter"/>
</dbReference>
<evidence type="ECO:0000256" key="9">
    <source>
        <dbReference type="ARBA" id="ARBA00047351"/>
    </source>
</evidence>
<dbReference type="EMBL" id="CP029346">
    <property type="protein sequence ID" value="AWL09217.1"/>
    <property type="molecule type" value="Genomic_DNA"/>
</dbReference>
<evidence type="ECO:0000313" key="14">
    <source>
        <dbReference type="Proteomes" id="UP000245468"/>
    </source>
</evidence>
<evidence type="ECO:0000256" key="8">
    <source>
        <dbReference type="ARBA" id="ARBA00025802"/>
    </source>
</evidence>
<dbReference type="GO" id="GO:0008295">
    <property type="term" value="P:spermidine biosynthetic process"/>
    <property type="evidence" value="ECO:0007669"/>
    <property type="project" value="UniProtKB-KW"/>
</dbReference>
<dbReference type="InterPro" id="IPR005730">
    <property type="entry name" value="Nsp_de-COase"/>
</dbReference>
<proteinExistence type="inferred from homology"/>
<dbReference type="Pfam" id="PF00278">
    <property type="entry name" value="Orn_DAP_Arg_deC"/>
    <property type="match status" value="1"/>
</dbReference>
<dbReference type="AlphaFoldDB" id="A0A2S2DWR1"/>
<evidence type="ECO:0000313" key="13">
    <source>
        <dbReference type="EMBL" id="AWL09217.1"/>
    </source>
</evidence>
<dbReference type="CDD" id="cd06829">
    <property type="entry name" value="PLPDE_III_CANSDC"/>
    <property type="match status" value="1"/>
</dbReference>
<feature type="domain" description="Orn/DAP/Arg decarboxylase 2 C-terminal" evidence="12">
    <location>
        <begin position="202"/>
        <end position="353"/>
    </location>
</feature>
<evidence type="ECO:0000256" key="1">
    <source>
        <dbReference type="ARBA" id="ARBA00001933"/>
    </source>
</evidence>
<feature type="binding site" evidence="11">
    <location>
        <position position="296"/>
    </location>
    <ligand>
        <name>substrate</name>
    </ligand>
</feature>
<dbReference type="Gene3D" id="3.20.20.10">
    <property type="entry name" value="Alanine racemase"/>
    <property type="match status" value="1"/>
</dbReference>
<dbReference type="SUPFAM" id="SSF51419">
    <property type="entry name" value="PLP-binding barrel"/>
    <property type="match status" value="1"/>
</dbReference>
<evidence type="ECO:0000256" key="5">
    <source>
        <dbReference type="ARBA" id="ARBA00022898"/>
    </source>
</evidence>
<protein>
    <recommendedName>
        <fullName evidence="3">Carboxynorspermidine/carboxyspermidine decarboxylase</fullName>
        <ecNumber evidence="2">4.1.1.96</ecNumber>
    </recommendedName>
</protein>
<comment type="cofactor">
    <cofactor evidence="1">
        <name>pyridoxal 5'-phosphate</name>
        <dbReference type="ChEBI" id="CHEBI:597326"/>
    </cofactor>
</comment>
<dbReference type="NCBIfam" id="TIGR01047">
    <property type="entry name" value="nspC"/>
    <property type="match status" value="1"/>
</dbReference>
<dbReference type="KEGG" id="psez:HME7025_01356"/>
<evidence type="ECO:0000256" key="2">
    <source>
        <dbReference type="ARBA" id="ARBA00012259"/>
    </source>
</evidence>
<dbReference type="InterPro" id="IPR029066">
    <property type="entry name" value="PLP-binding_barrel"/>
</dbReference>
<comment type="similarity">
    <text evidence="8">Belongs to the Orn/Lys/Arg decarboxylase class-II family. NspC subfamily.</text>
</comment>
<keyword evidence="14" id="KW-1185">Reference proteome</keyword>
<organism evidence="13 14">
    <name type="scientific">Aquirufa nivalisilvae</name>
    <dbReference type="NCBI Taxonomy" id="2516557"/>
    <lineage>
        <taxon>Bacteria</taxon>
        <taxon>Pseudomonadati</taxon>
        <taxon>Bacteroidota</taxon>
        <taxon>Cytophagia</taxon>
        <taxon>Cytophagales</taxon>
        <taxon>Flectobacillaceae</taxon>
        <taxon>Aquirufa</taxon>
    </lineage>
</organism>
<evidence type="ECO:0000256" key="6">
    <source>
        <dbReference type="ARBA" id="ARBA00023066"/>
    </source>
</evidence>
<dbReference type="PIRSF" id="PIRSF038941">
    <property type="entry name" value="NspC"/>
    <property type="match status" value="1"/>
</dbReference>
<sequence length="396" mass="44756">MAYHGMNCTISHFHMSIRPQAVFPAIPSPCFVLEENLLLKNLRLLQRVQQEAGIEIICALKGFSFYHEFPLVRQYLAGATASSLHEARLAFEEMKVKCHVYSPAYLEKEFEELASYTSHLSFNSLNQYQQFYHRAAQKGISCGIRINPEYAEVETDMYNPCVPGSRLGIRRSDIGETLPEGIEGLHSHTLCENDSFVLERTLAVIDEKFGDLLHQIKWLNLGGGHLITRADYQVDHLIQVLTRFKAKYPNLSIILEPGSAVGWQTGFLKSTVLDIVHSAGIDVAILDVSFAAHMPDTLEMPYKPRIRFADSEPVAGKPTYRFGGMTCLAGDYYGDYSFDEPLQIGDEIILEDMIHYTMVKTTTFNGVNLPSIGKLDQDQNFVLFKSFGYESFKDRL</sequence>
<evidence type="ECO:0000256" key="10">
    <source>
        <dbReference type="ARBA" id="ARBA00047389"/>
    </source>
</evidence>
<dbReference type="Proteomes" id="UP000245468">
    <property type="component" value="Chromosome"/>
</dbReference>
<dbReference type="PANTHER" id="PTHR43727">
    <property type="entry name" value="DIAMINOPIMELATE DECARBOXYLASE"/>
    <property type="match status" value="1"/>
</dbReference>
<reference evidence="14" key="1">
    <citation type="submission" date="2018-05" db="EMBL/GenBank/DDBJ databases">
        <title>Pseudarcicella sp. HME7025 Genome sequencing and assembly.</title>
        <authorList>
            <person name="Kim H."/>
            <person name="Kang H."/>
            <person name="Joh K."/>
        </authorList>
    </citation>
    <scope>NUCLEOTIDE SEQUENCE [LARGE SCALE GENOMIC DNA]</scope>
    <source>
        <strain evidence="14">HME7025</strain>
    </source>
</reference>
<dbReference type="PANTHER" id="PTHR43727:SF1">
    <property type="entry name" value="CARBOXYNORSPERMIDINE_CARBOXYSPERMIDINE DECARBOXYLASE"/>
    <property type="match status" value="1"/>
</dbReference>
<dbReference type="InterPro" id="IPR022643">
    <property type="entry name" value="De-COase2_C"/>
</dbReference>
<evidence type="ECO:0000256" key="7">
    <source>
        <dbReference type="ARBA" id="ARBA00023239"/>
    </source>
</evidence>
<keyword evidence="7 13" id="KW-0456">Lyase</keyword>
<dbReference type="FunFam" id="3.20.20.10:FF:000012">
    <property type="entry name" value="Carboxynorspermidine/carboxyspermidine decarboxylase"/>
    <property type="match status" value="1"/>
</dbReference>
<name>A0A2S2DWR1_9BACT</name>
<comment type="catalytic activity">
    <reaction evidence="10">
        <text>carboxynorspermidine + H(+) = norspermidine + CO2</text>
        <dbReference type="Rhea" id="RHEA:34099"/>
        <dbReference type="ChEBI" id="CHEBI:15378"/>
        <dbReference type="ChEBI" id="CHEBI:16526"/>
        <dbReference type="ChEBI" id="CHEBI:57920"/>
        <dbReference type="ChEBI" id="CHEBI:65070"/>
        <dbReference type="EC" id="4.1.1.96"/>
    </reaction>
</comment>
<evidence type="ECO:0000256" key="4">
    <source>
        <dbReference type="ARBA" id="ARBA00022793"/>
    </source>
</evidence>
<keyword evidence="6" id="KW-0745">Spermidine biosynthesis</keyword>
<evidence type="ECO:0000256" key="3">
    <source>
        <dbReference type="ARBA" id="ARBA00013633"/>
    </source>
</evidence>
<gene>
    <name evidence="13" type="primary">nspC</name>
    <name evidence="13" type="ORF">HME7025_01356</name>
</gene>
<keyword evidence="4" id="KW-0210">Decarboxylase</keyword>
<evidence type="ECO:0000256" key="11">
    <source>
        <dbReference type="PIRSR" id="PIRSR038941-1"/>
    </source>
</evidence>
<comment type="catalytic activity">
    <reaction evidence="9">
        <text>carboxyspermidine + H(+) = spermidine + CO2</text>
        <dbReference type="Rhea" id="RHEA:34095"/>
        <dbReference type="ChEBI" id="CHEBI:15378"/>
        <dbReference type="ChEBI" id="CHEBI:16526"/>
        <dbReference type="ChEBI" id="CHEBI:57834"/>
        <dbReference type="ChEBI" id="CHEBI:65072"/>
        <dbReference type="EC" id="4.1.1.96"/>
    </reaction>
</comment>
<evidence type="ECO:0000259" key="12">
    <source>
        <dbReference type="Pfam" id="PF00278"/>
    </source>
</evidence>
<dbReference type="EC" id="4.1.1.96" evidence="2"/>
<dbReference type="SUPFAM" id="SSF50621">
    <property type="entry name" value="Alanine racemase C-terminal domain-like"/>
    <property type="match status" value="1"/>
</dbReference>